<comment type="caution">
    <text evidence="4">The sequence shown here is derived from an EMBL/GenBank/DDBJ whole genome shotgun (WGS) entry which is preliminary data.</text>
</comment>
<reference evidence="4" key="2">
    <citation type="submission" date="2023-04" db="EMBL/GenBank/DDBJ databases">
        <authorList>
            <person name="Bu L."/>
            <person name="Lu L."/>
            <person name="Laidemitt M.R."/>
            <person name="Zhang S.M."/>
            <person name="Mutuku M."/>
            <person name="Mkoji G."/>
            <person name="Steinauer M."/>
            <person name="Loker E.S."/>
        </authorList>
    </citation>
    <scope>NUCLEOTIDE SEQUENCE</scope>
    <source>
        <strain evidence="4">KasaAsao</strain>
        <tissue evidence="4">Whole Snail</tissue>
    </source>
</reference>
<keyword evidence="5" id="KW-1185">Reference proteome</keyword>
<gene>
    <name evidence="4" type="ORF">Bpfe_027918</name>
</gene>
<dbReference type="Pfam" id="PF13202">
    <property type="entry name" value="EF-hand_5"/>
    <property type="match status" value="1"/>
</dbReference>
<evidence type="ECO:0000256" key="2">
    <source>
        <dbReference type="SAM" id="SignalP"/>
    </source>
</evidence>
<dbReference type="AlphaFoldDB" id="A0AAD8EWM4"/>
<evidence type="ECO:0000259" key="3">
    <source>
        <dbReference type="PROSITE" id="PS50222"/>
    </source>
</evidence>
<accession>A0AAD8EWM4</accession>
<evidence type="ECO:0000313" key="4">
    <source>
        <dbReference type="EMBL" id="KAK0042620.1"/>
    </source>
</evidence>
<reference evidence="4" key="1">
    <citation type="journal article" date="2023" name="PLoS Negl. Trop. Dis.">
        <title>A genome sequence for Biomphalaria pfeifferi, the major vector snail for the human-infecting parasite Schistosoma mansoni.</title>
        <authorList>
            <person name="Bu L."/>
            <person name="Lu L."/>
            <person name="Laidemitt M.R."/>
            <person name="Zhang S.M."/>
            <person name="Mutuku M."/>
            <person name="Mkoji G."/>
            <person name="Steinauer M."/>
            <person name="Loker E.S."/>
        </authorList>
    </citation>
    <scope>NUCLEOTIDE SEQUENCE</scope>
    <source>
        <strain evidence="4">KasaAsao</strain>
    </source>
</reference>
<dbReference type="InterPro" id="IPR011992">
    <property type="entry name" value="EF-hand-dom_pair"/>
</dbReference>
<dbReference type="PROSITE" id="PS50222">
    <property type="entry name" value="EF_HAND_2"/>
    <property type="match status" value="1"/>
</dbReference>
<dbReference type="Proteomes" id="UP001233172">
    <property type="component" value="Unassembled WGS sequence"/>
</dbReference>
<dbReference type="EMBL" id="JASAOG010000236">
    <property type="protein sequence ID" value="KAK0042620.1"/>
    <property type="molecule type" value="Genomic_DNA"/>
</dbReference>
<organism evidence="4 5">
    <name type="scientific">Biomphalaria pfeifferi</name>
    <name type="common">Bloodfluke planorb</name>
    <name type="synonym">Freshwater snail</name>
    <dbReference type="NCBI Taxonomy" id="112525"/>
    <lineage>
        <taxon>Eukaryota</taxon>
        <taxon>Metazoa</taxon>
        <taxon>Spiralia</taxon>
        <taxon>Lophotrochozoa</taxon>
        <taxon>Mollusca</taxon>
        <taxon>Gastropoda</taxon>
        <taxon>Heterobranchia</taxon>
        <taxon>Euthyneura</taxon>
        <taxon>Panpulmonata</taxon>
        <taxon>Hygrophila</taxon>
        <taxon>Lymnaeoidea</taxon>
        <taxon>Planorbidae</taxon>
        <taxon>Biomphalaria</taxon>
    </lineage>
</organism>
<dbReference type="Gene3D" id="1.10.238.10">
    <property type="entry name" value="EF-hand"/>
    <property type="match status" value="1"/>
</dbReference>
<dbReference type="InterPro" id="IPR002048">
    <property type="entry name" value="EF_hand_dom"/>
</dbReference>
<feature type="chain" id="PRO_5041943305" evidence="2">
    <location>
        <begin position="17"/>
        <end position="140"/>
    </location>
</feature>
<name>A0AAD8EWM4_BIOPF</name>
<proteinExistence type="predicted"/>
<dbReference type="SUPFAM" id="SSF47473">
    <property type="entry name" value="EF-hand"/>
    <property type="match status" value="1"/>
</dbReference>
<dbReference type="GO" id="GO:0005509">
    <property type="term" value="F:calcium ion binding"/>
    <property type="evidence" value="ECO:0007669"/>
    <property type="project" value="InterPro"/>
</dbReference>
<keyword evidence="2" id="KW-0732">Signal</keyword>
<keyword evidence="1" id="KW-0106">Calcium</keyword>
<dbReference type="InterPro" id="IPR018247">
    <property type="entry name" value="EF_Hand_1_Ca_BS"/>
</dbReference>
<evidence type="ECO:0000256" key="1">
    <source>
        <dbReference type="ARBA" id="ARBA00022837"/>
    </source>
</evidence>
<sequence>MLVFALVLCLPVLAFGQVDVNALANYEFNRFDIDQDGNIEPLEVQQYFSRFDANHDQRISRQEYQREVETHHENNPGAKDLLLRLFDALDYDNDNHIDDPDYTRLFTSADSNKNNLVSQREFVIYFHDLAGVPITRGNQQ</sequence>
<evidence type="ECO:0000313" key="5">
    <source>
        <dbReference type="Proteomes" id="UP001233172"/>
    </source>
</evidence>
<dbReference type="PROSITE" id="PS00018">
    <property type="entry name" value="EF_HAND_1"/>
    <property type="match status" value="2"/>
</dbReference>
<feature type="signal peptide" evidence="2">
    <location>
        <begin position="1"/>
        <end position="16"/>
    </location>
</feature>
<protein>
    <submittedName>
        <fullName evidence="4">Calmodulin-like protein 5 isoform X2</fullName>
    </submittedName>
</protein>
<feature type="domain" description="EF-hand" evidence="3">
    <location>
        <begin position="39"/>
        <end position="74"/>
    </location>
</feature>